<dbReference type="Pfam" id="PF24053">
    <property type="entry name" value="DUF7356"/>
    <property type="match status" value="1"/>
</dbReference>
<keyword evidence="3" id="KW-0732">Signal</keyword>
<dbReference type="InterPro" id="IPR055780">
    <property type="entry name" value="DUF7356"/>
</dbReference>
<dbReference type="Proteomes" id="UP001652623">
    <property type="component" value="Chromosome 8"/>
</dbReference>
<feature type="signal peptide" evidence="3">
    <location>
        <begin position="1"/>
        <end position="23"/>
    </location>
</feature>
<keyword evidence="2" id="KW-0472">Membrane</keyword>
<feature type="domain" description="DUF7356" evidence="4">
    <location>
        <begin position="93"/>
        <end position="193"/>
    </location>
</feature>
<evidence type="ECO:0000313" key="6">
    <source>
        <dbReference type="RefSeq" id="XP_015877565.3"/>
    </source>
</evidence>
<evidence type="ECO:0000256" key="3">
    <source>
        <dbReference type="SAM" id="SignalP"/>
    </source>
</evidence>
<dbReference type="AlphaFoldDB" id="A0A6P3ZHA5"/>
<name>A0A6P3ZHA5_ZIZJJ</name>
<feature type="compositionally biased region" description="Polar residues" evidence="1">
    <location>
        <begin position="283"/>
        <end position="300"/>
    </location>
</feature>
<keyword evidence="5" id="KW-1185">Reference proteome</keyword>
<keyword evidence="2" id="KW-0812">Transmembrane</keyword>
<evidence type="ECO:0000256" key="2">
    <source>
        <dbReference type="SAM" id="Phobius"/>
    </source>
</evidence>
<sequence>MNRNPTGLVLVLVFLIVFHGCDASLLSKIRKLAAGIDPKNNNVPQEISPSVSPSPVPGVDLLTNGGIVSNSENHKKNVQTPYTSPAPSPAGAESQITERCMGSSESCHYQKDINMTACLYSPSNANKELFLLIQNDGESFLEVDVTILNVENTSQEINVTNHHVKKVHVSDGGSPSIVLNAGNGKCIIHLGSSKPKNMFMNLPPYASHVSPTHGAYVLFLAALVIGGTWACCKLRKKGPQVDGIAYQELEMAQPDSPTANHAETTDGWDQGWDDDWDDVETVKSPSARQNGNASLNGRTSRSSDKDGW</sequence>
<reference evidence="6" key="1">
    <citation type="submission" date="2025-08" db="UniProtKB">
        <authorList>
            <consortium name="RefSeq"/>
        </authorList>
    </citation>
    <scope>IDENTIFICATION</scope>
    <source>
        <tissue evidence="6">Seedling</tissue>
    </source>
</reference>
<feature type="chain" id="PRO_5047353868" evidence="3">
    <location>
        <begin position="24"/>
        <end position="308"/>
    </location>
</feature>
<gene>
    <name evidence="6" type="primary">LOC107414000</name>
</gene>
<proteinExistence type="predicted"/>
<dbReference type="GeneID" id="107414000"/>
<evidence type="ECO:0000256" key="1">
    <source>
        <dbReference type="SAM" id="MobiDB-lite"/>
    </source>
</evidence>
<accession>A0A6P3ZHA5</accession>
<dbReference type="RefSeq" id="XP_015877565.3">
    <property type="nucleotide sequence ID" value="XM_016022079.4"/>
</dbReference>
<keyword evidence="2" id="KW-1133">Transmembrane helix</keyword>
<organism evidence="5 6">
    <name type="scientific">Ziziphus jujuba</name>
    <name type="common">Chinese jujube</name>
    <name type="synonym">Ziziphus sativa</name>
    <dbReference type="NCBI Taxonomy" id="326968"/>
    <lineage>
        <taxon>Eukaryota</taxon>
        <taxon>Viridiplantae</taxon>
        <taxon>Streptophyta</taxon>
        <taxon>Embryophyta</taxon>
        <taxon>Tracheophyta</taxon>
        <taxon>Spermatophyta</taxon>
        <taxon>Magnoliopsida</taxon>
        <taxon>eudicotyledons</taxon>
        <taxon>Gunneridae</taxon>
        <taxon>Pentapetalae</taxon>
        <taxon>rosids</taxon>
        <taxon>fabids</taxon>
        <taxon>Rosales</taxon>
        <taxon>Rhamnaceae</taxon>
        <taxon>Paliureae</taxon>
        <taxon>Ziziphus</taxon>
    </lineage>
</organism>
<dbReference type="PANTHER" id="PTHR34200">
    <property type="entry name" value="DENTIN SIALOPHOSPHOPROTEIN-LIKE ISOFORM X1"/>
    <property type="match status" value="1"/>
</dbReference>
<evidence type="ECO:0000259" key="4">
    <source>
        <dbReference type="Pfam" id="PF24053"/>
    </source>
</evidence>
<dbReference type="InParanoid" id="A0A6P3ZHA5"/>
<protein>
    <submittedName>
        <fullName evidence="6">Uncharacterized protein LOC107414000 isoform X1</fullName>
    </submittedName>
</protein>
<feature type="transmembrane region" description="Helical" evidence="2">
    <location>
        <begin position="213"/>
        <end position="232"/>
    </location>
</feature>
<feature type="region of interest" description="Disordered" evidence="1">
    <location>
        <begin position="70"/>
        <end position="93"/>
    </location>
</feature>
<dbReference type="PANTHER" id="PTHR34200:SF2">
    <property type="entry name" value="TRANSMEMBRANE PROTEIN"/>
    <property type="match status" value="1"/>
</dbReference>
<feature type="region of interest" description="Disordered" evidence="1">
    <location>
        <begin position="252"/>
        <end position="308"/>
    </location>
</feature>
<dbReference type="KEGG" id="zju:107414000"/>
<evidence type="ECO:0000313" key="5">
    <source>
        <dbReference type="Proteomes" id="UP001652623"/>
    </source>
</evidence>